<dbReference type="RefSeq" id="XP_018287125.1">
    <property type="nucleotide sequence ID" value="XM_018432394.1"/>
</dbReference>
<dbReference type="GeneID" id="28993300"/>
<sequence>MSNCGYNEVDISKGRTTMGKNEAAQNIKRNVVPACDQFFWSLARRLMHKWNSRSPIKESLNLIDDDHEGTNINFTGYTANEDLIASLPSTPGFWSSYR</sequence>
<reference evidence="2" key="1">
    <citation type="submission" date="2015-06" db="EMBL/GenBank/DDBJ databases">
        <title>Expansion of signal transduction pathways in fungi by whole-genome duplication.</title>
        <authorList>
            <consortium name="DOE Joint Genome Institute"/>
            <person name="Corrochano L.M."/>
            <person name="Kuo A."/>
            <person name="Marcet-Houben M."/>
            <person name="Polaino S."/>
            <person name="Salamov A."/>
            <person name="Villalobos J.M."/>
            <person name="Alvarez M.I."/>
            <person name="Avalos J."/>
            <person name="Benito E.P."/>
            <person name="Benoit I."/>
            <person name="Burger G."/>
            <person name="Camino L.P."/>
            <person name="Canovas D."/>
            <person name="Cerda-Olmedo E."/>
            <person name="Cheng J.-F."/>
            <person name="Dominguez A."/>
            <person name="Elias M."/>
            <person name="Eslava A.P."/>
            <person name="Glaser F."/>
            <person name="Grimwood J."/>
            <person name="Gutierrez G."/>
            <person name="Heitman J."/>
            <person name="Henrissat B."/>
            <person name="Iturriaga E.A."/>
            <person name="Lang B.F."/>
            <person name="Lavin J.L."/>
            <person name="Lee S."/>
            <person name="Li W."/>
            <person name="Lindquist E."/>
            <person name="Lopez-Garcia S."/>
            <person name="Luque E.M."/>
            <person name="Marcos A.T."/>
            <person name="Martin J."/>
            <person name="McCluskey K."/>
            <person name="Medina H.R."/>
            <person name="Miralles-Duran A."/>
            <person name="Miyazaki A."/>
            <person name="Munoz-Torres E."/>
            <person name="Oguiza J.A."/>
            <person name="Ohm R."/>
            <person name="Olmedo M."/>
            <person name="Orejas M."/>
            <person name="Ortiz-Castellanos L."/>
            <person name="Pisabarro A.G."/>
            <person name="Rodriguez-Romero J."/>
            <person name="Ruiz-Herrera J."/>
            <person name="Ruiz-Vazquez R."/>
            <person name="Sanz C."/>
            <person name="Schackwitz W."/>
            <person name="Schmutz J."/>
            <person name="Shahriari M."/>
            <person name="Shelest E."/>
            <person name="Silva-Franco F."/>
            <person name="Soanes D."/>
            <person name="Syed K."/>
            <person name="Tagua V.G."/>
            <person name="Talbot N.J."/>
            <person name="Thon M."/>
            <person name="De vries R.P."/>
            <person name="Wiebenga A."/>
            <person name="Yadav J.S."/>
            <person name="Braun E.L."/>
            <person name="Baker S."/>
            <person name="Garre V."/>
            <person name="Horwitz B."/>
            <person name="Torres-Martinez S."/>
            <person name="Idnurm A."/>
            <person name="Herrera-Estrella A."/>
            <person name="Gabaldon T."/>
            <person name="Grigoriev I.V."/>
        </authorList>
    </citation>
    <scope>NUCLEOTIDE SEQUENCE [LARGE SCALE GENOMIC DNA]</scope>
    <source>
        <strain evidence="2">NRRL 1555(-)</strain>
    </source>
</reference>
<dbReference type="InParanoid" id="A0A162WMK0"/>
<protein>
    <submittedName>
        <fullName evidence="1">Uncharacterized protein</fullName>
    </submittedName>
</protein>
<proteinExistence type="predicted"/>
<dbReference type="Proteomes" id="UP000077315">
    <property type="component" value="Unassembled WGS sequence"/>
</dbReference>
<organism evidence="1 2">
    <name type="scientific">Phycomyces blakesleeanus (strain ATCC 8743b / DSM 1359 / FGSC 10004 / NBRC 33097 / NRRL 1555)</name>
    <dbReference type="NCBI Taxonomy" id="763407"/>
    <lineage>
        <taxon>Eukaryota</taxon>
        <taxon>Fungi</taxon>
        <taxon>Fungi incertae sedis</taxon>
        <taxon>Mucoromycota</taxon>
        <taxon>Mucoromycotina</taxon>
        <taxon>Mucoromycetes</taxon>
        <taxon>Mucorales</taxon>
        <taxon>Phycomycetaceae</taxon>
        <taxon>Phycomyces</taxon>
    </lineage>
</organism>
<keyword evidence="2" id="KW-1185">Reference proteome</keyword>
<dbReference type="EMBL" id="KV440993">
    <property type="protein sequence ID" value="OAD69085.1"/>
    <property type="molecule type" value="Genomic_DNA"/>
</dbReference>
<gene>
    <name evidence="1" type="ORF">PHYBLDRAFT_150079</name>
</gene>
<evidence type="ECO:0000313" key="2">
    <source>
        <dbReference type="Proteomes" id="UP000077315"/>
    </source>
</evidence>
<evidence type="ECO:0000313" key="1">
    <source>
        <dbReference type="EMBL" id="OAD69085.1"/>
    </source>
</evidence>
<dbReference type="VEuPathDB" id="FungiDB:PHYBLDRAFT_150079"/>
<name>A0A162WMK0_PHYB8</name>
<dbReference type="AlphaFoldDB" id="A0A162WMK0"/>
<accession>A0A162WMK0</accession>